<protein>
    <submittedName>
        <fullName evidence="2">ABC transporter permease subunit</fullName>
    </submittedName>
</protein>
<evidence type="ECO:0000313" key="3">
    <source>
        <dbReference type="Proteomes" id="UP000515856"/>
    </source>
</evidence>
<feature type="transmembrane region" description="Helical" evidence="1">
    <location>
        <begin position="134"/>
        <end position="156"/>
    </location>
</feature>
<dbReference type="PANTHER" id="PTHR37305">
    <property type="entry name" value="INTEGRAL MEMBRANE PROTEIN-RELATED"/>
    <property type="match status" value="1"/>
</dbReference>
<feature type="transmembrane region" description="Helical" evidence="1">
    <location>
        <begin position="55"/>
        <end position="74"/>
    </location>
</feature>
<dbReference type="EMBL" id="CP060636">
    <property type="protein sequence ID" value="QNM10817.1"/>
    <property type="molecule type" value="Genomic_DNA"/>
</dbReference>
<name>A0A7G9GJ35_9FIRM</name>
<keyword evidence="1" id="KW-0812">Transmembrane</keyword>
<keyword evidence="3" id="KW-1185">Reference proteome</keyword>
<evidence type="ECO:0000256" key="1">
    <source>
        <dbReference type="SAM" id="Phobius"/>
    </source>
</evidence>
<accession>A0A7G9GJ35</accession>
<organism evidence="2 3">
    <name type="scientific">[Eubacterium] hominis</name>
    <dbReference type="NCBI Taxonomy" id="2764325"/>
    <lineage>
        <taxon>Bacteria</taxon>
        <taxon>Bacillati</taxon>
        <taxon>Bacillota</taxon>
        <taxon>Erysipelotrichia</taxon>
        <taxon>Erysipelotrichales</taxon>
        <taxon>Erysipelotrichaceae</taxon>
        <taxon>Amedibacillus</taxon>
    </lineage>
</organism>
<reference evidence="2 3" key="1">
    <citation type="submission" date="2020-08" db="EMBL/GenBank/DDBJ databases">
        <authorList>
            <person name="Liu C."/>
            <person name="Sun Q."/>
        </authorList>
    </citation>
    <scope>NUCLEOTIDE SEQUENCE [LARGE SCALE GENOMIC DNA]</scope>
    <source>
        <strain evidence="2 3">NSJ-61</strain>
    </source>
</reference>
<dbReference type="GO" id="GO:0140359">
    <property type="term" value="F:ABC-type transporter activity"/>
    <property type="evidence" value="ECO:0007669"/>
    <property type="project" value="InterPro"/>
</dbReference>
<proteinExistence type="predicted"/>
<sequence>MNKLLSANFLRLRKNTCFWGCVIYMIVVAVIYPIIRYVGMKHTGYITYLEGGFSVYAIFVPILLAIFCSLFVGREYSDGTIRNKIMIGHKRLDIYLSNLITNAIVMFLLCTIFLIVYLCVGIPLLGFFKSDVSYVLQIVCLAYILCLAFTCIYTAVSMISSSKAISSIVCMMSVFILIMIGIYINARLEEPKMYPAYNVLQDGEMEEKEELNPNYLEGAKRDVYAFLNDFLPGDQVVQCASMQIEKPVVLMIYSGMICIITSGIGIYLFKQKDLK</sequence>
<dbReference type="Proteomes" id="UP000515856">
    <property type="component" value="Chromosome"/>
</dbReference>
<feature type="transmembrane region" description="Helical" evidence="1">
    <location>
        <begin position="16"/>
        <end position="35"/>
    </location>
</feature>
<feature type="transmembrane region" description="Helical" evidence="1">
    <location>
        <begin position="250"/>
        <end position="269"/>
    </location>
</feature>
<dbReference type="PANTHER" id="PTHR37305:SF1">
    <property type="entry name" value="MEMBRANE PROTEIN"/>
    <property type="match status" value="1"/>
</dbReference>
<dbReference type="RefSeq" id="WP_117454161.1">
    <property type="nucleotide sequence ID" value="NZ_CP060636.1"/>
</dbReference>
<feature type="transmembrane region" description="Helical" evidence="1">
    <location>
        <begin position="168"/>
        <end position="186"/>
    </location>
</feature>
<dbReference type="Pfam" id="PF12730">
    <property type="entry name" value="ABC2_membrane_4"/>
    <property type="match status" value="1"/>
</dbReference>
<keyword evidence="1" id="KW-1133">Transmembrane helix</keyword>
<gene>
    <name evidence="2" type="ORF">H9Q80_11040</name>
</gene>
<dbReference type="KEGG" id="ehn:H9Q80_11040"/>
<dbReference type="AlphaFoldDB" id="A0A7G9GJ35"/>
<dbReference type="GO" id="GO:0005886">
    <property type="term" value="C:plasma membrane"/>
    <property type="evidence" value="ECO:0007669"/>
    <property type="project" value="UniProtKB-SubCell"/>
</dbReference>
<evidence type="ECO:0000313" key="2">
    <source>
        <dbReference type="EMBL" id="QNM10817.1"/>
    </source>
</evidence>
<keyword evidence="1" id="KW-0472">Membrane</keyword>
<feature type="transmembrane region" description="Helical" evidence="1">
    <location>
        <begin position="95"/>
        <end position="128"/>
    </location>
</feature>